<accession>I4CCK3</accession>
<gene>
    <name evidence="1" type="ordered locus">Desti_4672</name>
</gene>
<sequence>MNDLTLLEHLETIAQRLGIELRYENLGMSGIRSEGGYCRLAGKDMILINRKDSPRRKVTILARSLNRVNLEGIFIPPAVRKIIEEQVN</sequence>
<dbReference type="KEGG" id="dti:Desti_4672"/>
<organism evidence="1 2">
    <name type="scientific">Desulfomonile tiedjei (strain ATCC 49306 / DSM 6799 / DCB-1)</name>
    <dbReference type="NCBI Taxonomy" id="706587"/>
    <lineage>
        <taxon>Bacteria</taxon>
        <taxon>Pseudomonadati</taxon>
        <taxon>Thermodesulfobacteriota</taxon>
        <taxon>Desulfomonilia</taxon>
        <taxon>Desulfomonilales</taxon>
        <taxon>Desulfomonilaceae</taxon>
        <taxon>Desulfomonile</taxon>
    </lineage>
</organism>
<evidence type="ECO:0000313" key="2">
    <source>
        <dbReference type="Proteomes" id="UP000006055"/>
    </source>
</evidence>
<dbReference type="OrthoDB" id="5421569at2"/>
<proteinExistence type="predicted"/>
<keyword evidence="2" id="KW-1185">Reference proteome</keyword>
<name>I4CCK3_DESTA</name>
<dbReference type="Proteomes" id="UP000006055">
    <property type="component" value="Chromosome"/>
</dbReference>
<dbReference type="EMBL" id="CP003360">
    <property type="protein sequence ID" value="AFM27294.1"/>
    <property type="molecule type" value="Genomic_DNA"/>
</dbReference>
<protein>
    <submittedName>
        <fullName evidence="1">Uncharacterized protein</fullName>
    </submittedName>
</protein>
<dbReference type="eggNOG" id="ENOG5033EQ9">
    <property type="taxonomic scope" value="Bacteria"/>
</dbReference>
<evidence type="ECO:0000313" key="1">
    <source>
        <dbReference type="EMBL" id="AFM27294.1"/>
    </source>
</evidence>
<dbReference type="HOGENOM" id="CLU_173112_1_1_7"/>
<dbReference type="RefSeq" id="WP_014812402.1">
    <property type="nucleotide sequence ID" value="NC_018025.1"/>
</dbReference>
<reference evidence="2" key="1">
    <citation type="submission" date="2012-06" db="EMBL/GenBank/DDBJ databases">
        <title>Complete sequence of chromosome of Desulfomonile tiedjei DSM 6799.</title>
        <authorList>
            <person name="Lucas S."/>
            <person name="Copeland A."/>
            <person name="Lapidus A."/>
            <person name="Glavina del Rio T."/>
            <person name="Dalin E."/>
            <person name="Tice H."/>
            <person name="Bruce D."/>
            <person name="Goodwin L."/>
            <person name="Pitluck S."/>
            <person name="Peters L."/>
            <person name="Ovchinnikova G."/>
            <person name="Zeytun A."/>
            <person name="Lu M."/>
            <person name="Kyrpides N."/>
            <person name="Mavromatis K."/>
            <person name="Ivanova N."/>
            <person name="Brettin T."/>
            <person name="Detter J.C."/>
            <person name="Han C."/>
            <person name="Larimer F."/>
            <person name="Land M."/>
            <person name="Hauser L."/>
            <person name="Markowitz V."/>
            <person name="Cheng J.-F."/>
            <person name="Hugenholtz P."/>
            <person name="Woyke T."/>
            <person name="Wu D."/>
            <person name="Spring S."/>
            <person name="Schroeder M."/>
            <person name="Brambilla E."/>
            <person name="Klenk H.-P."/>
            <person name="Eisen J.A."/>
        </authorList>
    </citation>
    <scope>NUCLEOTIDE SEQUENCE [LARGE SCALE GENOMIC DNA]</scope>
    <source>
        <strain evidence="2">ATCC 49306 / DSM 6799 / DCB-1</strain>
    </source>
</reference>
<dbReference type="AlphaFoldDB" id="I4CCK3"/>